<evidence type="ECO:0000259" key="3">
    <source>
        <dbReference type="Pfam" id="PF04082"/>
    </source>
</evidence>
<dbReference type="STRING" id="41047.A0A397H5W6"/>
<dbReference type="AlphaFoldDB" id="A0A397H5W6"/>
<dbReference type="Proteomes" id="UP000215305">
    <property type="component" value="Unassembled WGS sequence"/>
</dbReference>
<feature type="compositionally biased region" description="Low complexity" evidence="2">
    <location>
        <begin position="57"/>
        <end position="72"/>
    </location>
</feature>
<keyword evidence="5" id="KW-1185">Reference proteome</keyword>
<dbReference type="EMBL" id="NKHU02000095">
    <property type="protein sequence ID" value="RHZ55810.1"/>
    <property type="molecule type" value="Genomic_DNA"/>
</dbReference>
<organism evidence="4 5">
    <name type="scientific">Aspergillus thermomutatus</name>
    <name type="common">Neosartorya pseudofischeri</name>
    <dbReference type="NCBI Taxonomy" id="41047"/>
    <lineage>
        <taxon>Eukaryota</taxon>
        <taxon>Fungi</taxon>
        <taxon>Dikarya</taxon>
        <taxon>Ascomycota</taxon>
        <taxon>Pezizomycotina</taxon>
        <taxon>Eurotiomycetes</taxon>
        <taxon>Eurotiomycetidae</taxon>
        <taxon>Eurotiales</taxon>
        <taxon>Aspergillaceae</taxon>
        <taxon>Aspergillus</taxon>
        <taxon>Aspergillus subgen. Fumigati</taxon>
    </lineage>
</organism>
<dbReference type="OrthoDB" id="103819at2759"/>
<dbReference type="GeneID" id="38126598"/>
<keyword evidence="1" id="KW-0539">Nucleus</keyword>
<dbReference type="GO" id="GO:0008270">
    <property type="term" value="F:zinc ion binding"/>
    <property type="evidence" value="ECO:0007669"/>
    <property type="project" value="InterPro"/>
</dbReference>
<dbReference type="Pfam" id="PF04082">
    <property type="entry name" value="Fungal_trans"/>
    <property type="match status" value="1"/>
</dbReference>
<dbReference type="PANTHER" id="PTHR46910">
    <property type="entry name" value="TRANSCRIPTION FACTOR PDR1"/>
    <property type="match status" value="1"/>
</dbReference>
<evidence type="ECO:0000256" key="2">
    <source>
        <dbReference type="SAM" id="MobiDB-lite"/>
    </source>
</evidence>
<dbReference type="GO" id="GO:0003677">
    <property type="term" value="F:DNA binding"/>
    <property type="evidence" value="ECO:0007669"/>
    <property type="project" value="InterPro"/>
</dbReference>
<gene>
    <name evidence="4" type="ORF">CDV56_104624</name>
</gene>
<name>A0A397H5W6_ASPTH</name>
<reference evidence="4" key="1">
    <citation type="submission" date="2018-08" db="EMBL/GenBank/DDBJ databases">
        <title>Draft genome sequence of azole-resistant Aspergillus thermomutatus (Neosartorya pseudofischeri) strain HMR AF 39, isolated from a human nasal aspirate.</title>
        <authorList>
            <person name="Parent-Michaud M."/>
            <person name="Dufresne P.J."/>
            <person name="Fournier E."/>
            <person name="Martineau C."/>
            <person name="Moreira S."/>
            <person name="Perkins V."/>
            <person name="De Repentigny L."/>
            <person name="Dufresne S.F."/>
        </authorList>
    </citation>
    <scope>NUCLEOTIDE SEQUENCE [LARGE SCALE GENOMIC DNA]</scope>
    <source>
        <strain evidence="4">HMR AF 39</strain>
    </source>
</reference>
<evidence type="ECO:0000256" key="1">
    <source>
        <dbReference type="ARBA" id="ARBA00023242"/>
    </source>
</evidence>
<dbReference type="VEuPathDB" id="FungiDB:CDV56_104624"/>
<dbReference type="InterPro" id="IPR007219">
    <property type="entry name" value="XnlR_reg_dom"/>
</dbReference>
<dbReference type="GO" id="GO:0003700">
    <property type="term" value="F:DNA-binding transcription factor activity"/>
    <property type="evidence" value="ECO:0007669"/>
    <property type="project" value="InterPro"/>
</dbReference>
<feature type="region of interest" description="Disordered" evidence="2">
    <location>
        <begin position="56"/>
        <end position="87"/>
    </location>
</feature>
<dbReference type="PANTHER" id="PTHR46910:SF1">
    <property type="entry name" value="MISCELLANEOUS ZN(II)2CYS6 TRANSCRIPTION FACTOR (EUROFUNG)-RELATED"/>
    <property type="match status" value="1"/>
</dbReference>
<accession>A0A397H5W6</accession>
<protein>
    <recommendedName>
        <fullName evidence="3">Xylanolytic transcriptional activator regulatory domain-containing protein</fullName>
    </recommendedName>
</protein>
<feature type="domain" description="Xylanolytic transcriptional activator regulatory" evidence="3">
    <location>
        <begin position="180"/>
        <end position="363"/>
    </location>
</feature>
<evidence type="ECO:0000313" key="4">
    <source>
        <dbReference type="EMBL" id="RHZ55810.1"/>
    </source>
</evidence>
<evidence type="ECO:0000313" key="5">
    <source>
        <dbReference type="Proteomes" id="UP000215305"/>
    </source>
</evidence>
<dbReference type="CDD" id="cd12148">
    <property type="entry name" value="fungal_TF_MHR"/>
    <property type="match status" value="1"/>
</dbReference>
<proteinExistence type="predicted"/>
<comment type="caution">
    <text evidence="4">The sequence shown here is derived from an EMBL/GenBank/DDBJ whole genome shotgun (WGS) entry which is preliminary data.</text>
</comment>
<dbReference type="InterPro" id="IPR050987">
    <property type="entry name" value="AtrR-like"/>
</dbReference>
<sequence>MPGQEDTLQQRKALVQELWPPRLAVSHTILGMGSRLQQLETSLADTQRSLKRLFEGSPVVSPPSSRHPASPSRPTPQLTPQRLPDSLKTPVFTRPLGRLLLVQNNDKRCFGPTSLESLMLNIKDELFESPDIDGHTVKESVLQAQHKIDLLVSQGEEVLTGEKSLPTMPPFAILDAMIEPYFTTTNNHFPIWTKKRFTQMATTLRHSASSERDLASIVCCNSLILMAMSADSLCSHQRESLQTKQTRKTSSIDFDIIAGFLTNAKRGVNHIDQLVSPHLINVQALLSLHIVAQMYFSIGLSETLFALATRCAKAIGIHQWHSFQGQLSAEDIQERQNISYCLYVLDKAVSWTAGSSPSIPVSEVYFDPGLVPSDNSITSSLVAKAEMARIEEAIYLEIYAVHVQARNEDQVRGFAATIWSRLQGCLADSGVDLDKLQKSPESSASNLQLALRYLCVQLLVIWPHKHHPDPMFQRALEVARTCLKLLLHLWHSPPDEGSHAIFSFFLASLPPLYLYEILSSILCGQGSNGDVDMLQEFVEMLQTITDSRAEASYNRRLYQLSLIVTDVIKARKTQHKRQKPASEGPTNAYLMSELLSPPTSGYSYMDSEVPETYDSRFDSTVFQDPDSAFASISPITSTTGELARGPDEFLPHLRSYGKTAPGSENFNSLAMEALGESVLFWKGVNQV</sequence>
<dbReference type="RefSeq" id="XP_026614483.1">
    <property type="nucleotide sequence ID" value="XM_026758243.1"/>
</dbReference>
<dbReference type="GO" id="GO:0006351">
    <property type="term" value="P:DNA-templated transcription"/>
    <property type="evidence" value="ECO:0007669"/>
    <property type="project" value="InterPro"/>
</dbReference>